<dbReference type="InterPro" id="IPR036890">
    <property type="entry name" value="HATPase_C_sf"/>
</dbReference>
<evidence type="ECO:0000256" key="7">
    <source>
        <dbReference type="ARBA" id="ARBA00023012"/>
    </source>
</evidence>
<evidence type="ECO:0000256" key="8">
    <source>
        <dbReference type="SAM" id="Phobius"/>
    </source>
</evidence>
<feature type="domain" description="Histidine kinase" evidence="9">
    <location>
        <begin position="511"/>
        <end position="707"/>
    </location>
</feature>
<keyword evidence="8" id="KW-1133">Transmembrane helix</keyword>
<evidence type="ECO:0000256" key="1">
    <source>
        <dbReference type="ARBA" id="ARBA00000085"/>
    </source>
</evidence>
<dbReference type="GO" id="GO:0005524">
    <property type="term" value="F:ATP binding"/>
    <property type="evidence" value="ECO:0007669"/>
    <property type="project" value="UniProtKB-KW"/>
</dbReference>
<feature type="transmembrane region" description="Helical" evidence="8">
    <location>
        <begin position="20"/>
        <end position="39"/>
    </location>
</feature>
<dbReference type="EMBL" id="JAGYPE020000010">
    <property type="protein sequence ID" value="MCH6265412.1"/>
    <property type="molecule type" value="Genomic_DNA"/>
</dbReference>
<reference evidence="10" key="1">
    <citation type="submission" date="2021-05" db="EMBL/GenBank/DDBJ databases">
        <title>Novel Bacillus species.</title>
        <authorList>
            <person name="Liu G."/>
        </authorList>
    </citation>
    <scope>NUCLEOTIDE SEQUENCE</scope>
    <source>
        <strain evidence="10 12">FJAT-50051</strain>
    </source>
</reference>
<dbReference type="Pfam" id="PF07730">
    <property type="entry name" value="HisKA_3"/>
    <property type="match status" value="1"/>
</dbReference>
<dbReference type="Gene3D" id="3.30.565.10">
    <property type="entry name" value="Histidine kinase-like ATPase, C-terminal domain"/>
    <property type="match status" value="1"/>
</dbReference>
<feature type="transmembrane region" description="Helical" evidence="8">
    <location>
        <begin position="76"/>
        <end position="97"/>
    </location>
</feature>
<dbReference type="Gene3D" id="1.20.5.1930">
    <property type="match status" value="1"/>
</dbReference>
<feature type="transmembrane region" description="Helical" evidence="8">
    <location>
        <begin position="265"/>
        <end position="286"/>
    </location>
</feature>
<dbReference type="RefSeq" id="WP_213140054.1">
    <property type="nucleotide sequence ID" value="NZ_JAGYPE020000010.1"/>
</dbReference>
<dbReference type="Proteomes" id="UP000677265">
    <property type="component" value="Unassembled WGS sequence"/>
</dbReference>
<dbReference type="Pfam" id="PF02518">
    <property type="entry name" value="HATPase_c"/>
    <property type="match status" value="1"/>
</dbReference>
<feature type="transmembrane region" description="Helical" evidence="8">
    <location>
        <begin position="133"/>
        <end position="156"/>
    </location>
</feature>
<dbReference type="EMBL" id="JAGYPE010000001">
    <property type="protein sequence ID" value="MBS4180025.1"/>
    <property type="molecule type" value="Genomic_DNA"/>
</dbReference>
<keyword evidence="8" id="KW-0812">Transmembrane</keyword>
<dbReference type="InterPro" id="IPR003594">
    <property type="entry name" value="HATPase_dom"/>
</dbReference>
<keyword evidence="12" id="KW-1185">Reference proteome</keyword>
<evidence type="ECO:0000256" key="5">
    <source>
        <dbReference type="ARBA" id="ARBA00022777"/>
    </source>
</evidence>
<evidence type="ECO:0000256" key="3">
    <source>
        <dbReference type="ARBA" id="ARBA00022679"/>
    </source>
</evidence>
<gene>
    <name evidence="11" type="ORF">KHB02_007700</name>
    <name evidence="10" type="ORF">KHB02_01350</name>
</gene>
<dbReference type="InterPro" id="IPR011712">
    <property type="entry name" value="Sig_transdc_His_kin_sub3_dim/P"/>
</dbReference>
<evidence type="ECO:0000256" key="4">
    <source>
        <dbReference type="ARBA" id="ARBA00022741"/>
    </source>
</evidence>
<keyword evidence="7" id="KW-0902">Two-component regulatory system</keyword>
<evidence type="ECO:0000313" key="12">
    <source>
        <dbReference type="Proteomes" id="UP000677265"/>
    </source>
</evidence>
<keyword evidence="8" id="KW-0472">Membrane</keyword>
<name>A0A942Y7H6_9BACI</name>
<evidence type="ECO:0000313" key="11">
    <source>
        <dbReference type="EMBL" id="MCH6265412.1"/>
    </source>
</evidence>
<accession>A0A942Y7H6</accession>
<feature type="transmembrane region" description="Helical" evidence="8">
    <location>
        <begin position="298"/>
        <end position="321"/>
    </location>
</feature>
<feature type="transmembrane region" description="Helical" evidence="8">
    <location>
        <begin position="199"/>
        <end position="220"/>
    </location>
</feature>
<dbReference type="PANTHER" id="PTHR24421">
    <property type="entry name" value="NITRATE/NITRITE SENSOR PROTEIN NARX-RELATED"/>
    <property type="match status" value="1"/>
</dbReference>
<sequence length="717" mass="79873">MKASQNQSNAKWNVYTKWGLLTFILLTIILFTISIPVYYHYIKDQCISKSCEAFYNPPPGTKWLAVQGISPSEYSFAYVSIYVLFGIVFITAGLILFWKKSTELMGMLGSFMLVSLGGTFTPIMEGIKLSSPLLVYVVNIIGAGGMAAFILFFFLFPNGRFAPKWSKYLCFLLIILRVPGMIFPDTYVDLEYVSKLWGFGSWFILWIGSLLFVQIYRYRYVMAPLEKQQAKWVVYGVVMALVGLFSVTAIFVSTEKSISSDPYQLYYIEIAVHTFMILIPAAILIAMMKHRLWDIDIIVNRTLVYGIMTASTVIFYVLAVWYSGLLLQTNSHLISSLIATGIVAVLFSPIKQRVQRFINRRMYGENDDPYSVLLRLAQELENPMEPDSVLSLVVKTIRDSLKLPYASLSVYQDGKVIMTAEEGNDKGIPLTYKLLYRGEEMGDLKLSPRSPSEALTVSDRKFLDMLVRQASVVVHSAKASISLKLLAADLQESRENLVLAREEERRKLRSNLHDGLAPRLAALALTAAAAEDLVESNPNATREILGELRSTIRQTVSEIRSLVYDLRPPTLDEMGLIGAIHEQIKALSFSNSEKISFTLNVPETMTVLPAAVEVAAFRVTTEAIVNVVRHSKAKNCIISISANGKGLQINVDDDGIGLLTSRKRDSINGGIGIGSMKERVNELGGSFLLETNKYGGTTIAVSLPVNSDNMGERDEKA</sequence>
<dbReference type="SMART" id="SM00387">
    <property type="entry name" value="HATPase_c"/>
    <property type="match status" value="1"/>
</dbReference>
<proteinExistence type="predicted"/>
<dbReference type="PROSITE" id="PS50109">
    <property type="entry name" value="HIS_KIN"/>
    <property type="match status" value="1"/>
</dbReference>
<evidence type="ECO:0000256" key="6">
    <source>
        <dbReference type="ARBA" id="ARBA00022840"/>
    </source>
</evidence>
<organism evidence="10">
    <name type="scientific">Neobacillus citreus</name>
    <dbReference type="NCBI Taxonomy" id="2833578"/>
    <lineage>
        <taxon>Bacteria</taxon>
        <taxon>Bacillati</taxon>
        <taxon>Bacillota</taxon>
        <taxon>Bacilli</taxon>
        <taxon>Bacillales</taxon>
        <taxon>Bacillaceae</taxon>
        <taxon>Neobacillus</taxon>
    </lineage>
</organism>
<keyword evidence="4" id="KW-0547">Nucleotide-binding</keyword>
<protein>
    <recommendedName>
        <fullName evidence="2">histidine kinase</fullName>
        <ecNumber evidence="2">2.7.13.3</ecNumber>
    </recommendedName>
</protein>
<keyword evidence="5 10" id="KW-0418">Kinase</keyword>
<dbReference type="GO" id="GO:0016020">
    <property type="term" value="C:membrane"/>
    <property type="evidence" value="ECO:0007669"/>
    <property type="project" value="InterPro"/>
</dbReference>
<dbReference type="GO" id="GO:0046983">
    <property type="term" value="F:protein dimerization activity"/>
    <property type="evidence" value="ECO:0007669"/>
    <property type="project" value="InterPro"/>
</dbReference>
<keyword evidence="3" id="KW-0808">Transferase</keyword>
<comment type="caution">
    <text evidence="10">The sequence shown here is derived from an EMBL/GenBank/DDBJ whole genome shotgun (WGS) entry which is preliminary data.</text>
</comment>
<feature type="transmembrane region" description="Helical" evidence="8">
    <location>
        <begin position="104"/>
        <end position="121"/>
    </location>
</feature>
<dbReference type="CDD" id="cd16917">
    <property type="entry name" value="HATPase_UhpB-NarQ-NarX-like"/>
    <property type="match status" value="1"/>
</dbReference>
<feature type="transmembrane region" description="Helical" evidence="8">
    <location>
        <begin position="333"/>
        <end position="350"/>
    </location>
</feature>
<dbReference type="AlphaFoldDB" id="A0A942Y7H6"/>
<feature type="transmembrane region" description="Helical" evidence="8">
    <location>
        <begin position="232"/>
        <end position="253"/>
    </location>
</feature>
<comment type="catalytic activity">
    <reaction evidence="1">
        <text>ATP + protein L-histidine = ADP + protein N-phospho-L-histidine.</text>
        <dbReference type="EC" id="2.7.13.3"/>
    </reaction>
</comment>
<dbReference type="InterPro" id="IPR005467">
    <property type="entry name" value="His_kinase_dom"/>
</dbReference>
<evidence type="ECO:0000313" key="10">
    <source>
        <dbReference type="EMBL" id="MBS4180025.1"/>
    </source>
</evidence>
<feature type="transmembrane region" description="Helical" evidence="8">
    <location>
        <begin position="168"/>
        <end position="187"/>
    </location>
</feature>
<keyword evidence="6" id="KW-0067">ATP-binding</keyword>
<dbReference type="SUPFAM" id="SSF55874">
    <property type="entry name" value="ATPase domain of HSP90 chaperone/DNA topoisomerase II/histidine kinase"/>
    <property type="match status" value="1"/>
</dbReference>
<evidence type="ECO:0000256" key="2">
    <source>
        <dbReference type="ARBA" id="ARBA00012438"/>
    </source>
</evidence>
<evidence type="ECO:0000259" key="9">
    <source>
        <dbReference type="PROSITE" id="PS50109"/>
    </source>
</evidence>
<dbReference type="GO" id="GO:0000155">
    <property type="term" value="F:phosphorelay sensor kinase activity"/>
    <property type="evidence" value="ECO:0007669"/>
    <property type="project" value="InterPro"/>
</dbReference>
<dbReference type="EC" id="2.7.13.3" evidence="2"/>
<dbReference type="InterPro" id="IPR050482">
    <property type="entry name" value="Sensor_HK_TwoCompSys"/>
</dbReference>